<dbReference type="CDD" id="cd07035">
    <property type="entry name" value="TPP_PYR_POX_like"/>
    <property type="match status" value="1"/>
</dbReference>
<comment type="similarity">
    <text evidence="1 3">Belongs to the TPP enzyme family.</text>
</comment>
<dbReference type="InterPro" id="IPR029035">
    <property type="entry name" value="DHS-like_NAD/FAD-binding_dom"/>
</dbReference>
<protein>
    <submittedName>
        <fullName evidence="7">Thiamine pyrophosphate-binding protein</fullName>
    </submittedName>
</protein>
<sequence>MTKVHEEVAAVAARLHDGPVFGLMGDANLKFVTLMRHRHGMAYHGARHEPGAVAMADGWARATGRVGLCSVTQGPGLTNTVTAMVESRKAGTPVVLLVGDTPVRSSGLNQDIDQRRMIESLDIRYVDIDSDRYVSEKLIDAFGWAGRELRPVVVGIRTDVQDLEARPSNRVEPAGSAVSVRSPTAEDVDALLDWSRPPNGRSCSRGAAPCAPVRGRSLSALAQRIGAVTATSVQAKSLFDDEFCVGIAGGFASPVAVDVLAEADLVLAFGCSLTPWTMRMGTLAPKATIVQCDADAAALGARYAIDRGIHADALATADALLSKLPAGSPLPRYRIEEVGSRLAGVRAEPVAPLPAIPTGRLDGRAVVRRLEQVLPREKTVVVDSGHFMGHPAMHLSVPNPARFVFSQDFQAMGLGLAGGIGAAVAAPDALTVVVIGDGGLMMSLGELDTAVRVRLPMLVVVMNDAAYGAEYHLLDRFGLPVEDSCFPDSDFAAIARSLGARGATVACDSDLDAVADWLAAPDRPLIVDCKIEPCAMAPWFREVFALMEAQNRR</sequence>
<proteinExistence type="inferred from homology"/>
<dbReference type="PROSITE" id="PS00187">
    <property type="entry name" value="TPP_ENZYMES"/>
    <property type="match status" value="1"/>
</dbReference>
<evidence type="ECO:0000256" key="3">
    <source>
        <dbReference type="RuleBase" id="RU362132"/>
    </source>
</evidence>
<dbReference type="Gene3D" id="3.40.50.970">
    <property type="match status" value="2"/>
</dbReference>
<feature type="domain" description="Thiamine pyrophosphate enzyme N-terminal TPP-binding" evidence="6">
    <location>
        <begin position="8"/>
        <end position="115"/>
    </location>
</feature>
<evidence type="ECO:0000259" key="6">
    <source>
        <dbReference type="Pfam" id="PF02776"/>
    </source>
</evidence>
<evidence type="ECO:0000313" key="8">
    <source>
        <dbReference type="Proteomes" id="UP001500804"/>
    </source>
</evidence>
<evidence type="ECO:0000256" key="2">
    <source>
        <dbReference type="ARBA" id="ARBA00023052"/>
    </source>
</evidence>
<dbReference type="SUPFAM" id="SSF52467">
    <property type="entry name" value="DHS-like NAD/FAD-binding domain"/>
    <property type="match status" value="1"/>
</dbReference>
<dbReference type="InterPro" id="IPR011766">
    <property type="entry name" value="TPP_enzyme_TPP-bd"/>
</dbReference>
<dbReference type="InterPro" id="IPR012001">
    <property type="entry name" value="Thiamin_PyroP_enz_TPP-bd_dom"/>
</dbReference>
<accession>A0ABP9PA41</accession>
<dbReference type="EMBL" id="BAABJO010000047">
    <property type="protein sequence ID" value="GAA5140357.1"/>
    <property type="molecule type" value="Genomic_DNA"/>
</dbReference>
<name>A0ABP9PA41_9PSEU</name>
<dbReference type="InterPro" id="IPR012000">
    <property type="entry name" value="Thiamin_PyroP_enz_cen_dom"/>
</dbReference>
<feature type="domain" description="Thiamine pyrophosphate enzyme central" evidence="4">
    <location>
        <begin position="217"/>
        <end position="320"/>
    </location>
</feature>
<evidence type="ECO:0000259" key="4">
    <source>
        <dbReference type="Pfam" id="PF00205"/>
    </source>
</evidence>
<dbReference type="PANTHER" id="PTHR18968:SF167">
    <property type="entry name" value="ACETOLACTATE SYNTHASE LARGE SUBUNIT ILVB2-RELATED"/>
    <property type="match status" value="1"/>
</dbReference>
<comment type="caution">
    <text evidence="7">The sequence shown here is derived from an EMBL/GenBank/DDBJ whole genome shotgun (WGS) entry which is preliminary data.</text>
</comment>
<feature type="domain" description="Thiamine pyrophosphate enzyme TPP-binding" evidence="5">
    <location>
        <begin position="389"/>
        <end position="529"/>
    </location>
</feature>
<dbReference type="Proteomes" id="UP001500804">
    <property type="component" value="Unassembled WGS sequence"/>
</dbReference>
<evidence type="ECO:0000256" key="1">
    <source>
        <dbReference type="ARBA" id="ARBA00007812"/>
    </source>
</evidence>
<dbReference type="InterPro" id="IPR000399">
    <property type="entry name" value="TPP-bd_CS"/>
</dbReference>
<dbReference type="Pfam" id="PF00205">
    <property type="entry name" value="TPP_enzyme_M"/>
    <property type="match status" value="1"/>
</dbReference>
<dbReference type="Pfam" id="PF02776">
    <property type="entry name" value="TPP_enzyme_N"/>
    <property type="match status" value="1"/>
</dbReference>
<dbReference type="InterPro" id="IPR029061">
    <property type="entry name" value="THDP-binding"/>
</dbReference>
<keyword evidence="8" id="KW-1185">Reference proteome</keyword>
<reference evidence="8" key="1">
    <citation type="journal article" date="2019" name="Int. J. Syst. Evol. Microbiol.">
        <title>The Global Catalogue of Microorganisms (GCM) 10K type strain sequencing project: providing services to taxonomists for standard genome sequencing and annotation.</title>
        <authorList>
            <consortium name="The Broad Institute Genomics Platform"/>
            <consortium name="The Broad Institute Genome Sequencing Center for Infectious Disease"/>
            <person name="Wu L."/>
            <person name="Ma J."/>
        </authorList>
    </citation>
    <scope>NUCLEOTIDE SEQUENCE [LARGE SCALE GENOMIC DNA]</scope>
    <source>
        <strain evidence="8">JCM 18302</strain>
    </source>
</reference>
<dbReference type="PANTHER" id="PTHR18968">
    <property type="entry name" value="THIAMINE PYROPHOSPHATE ENZYMES"/>
    <property type="match status" value="1"/>
</dbReference>
<organism evidence="7 8">
    <name type="scientific">Pseudonocardia adelaidensis</name>
    <dbReference type="NCBI Taxonomy" id="648754"/>
    <lineage>
        <taxon>Bacteria</taxon>
        <taxon>Bacillati</taxon>
        <taxon>Actinomycetota</taxon>
        <taxon>Actinomycetes</taxon>
        <taxon>Pseudonocardiales</taxon>
        <taxon>Pseudonocardiaceae</taxon>
        <taxon>Pseudonocardia</taxon>
    </lineage>
</organism>
<dbReference type="CDD" id="cd00568">
    <property type="entry name" value="TPP_enzymes"/>
    <property type="match status" value="1"/>
</dbReference>
<dbReference type="InterPro" id="IPR045229">
    <property type="entry name" value="TPP_enz"/>
</dbReference>
<keyword evidence="2 3" id="KW-0786">Thiamine pyrophosphate</keyword>
<evidence type="ECO:0000313" key="7">
    <source>
        <dbReference type="EMBL" id="GAA5140357.1"/>
    </source>
</evidence>
<gene>
    <name evidence="7" type="ORF">GCM10023320_77930</name>
</gene>
<evidence type="ECO:0000259" key="5">
    <source>
        <dbReference type="Pfam" id="PF02775"/>
    </source>
</evidence>
<dbReference type="Pfam" id="PF02775">
    <property type="entry name" value="TPP_enzyme_C"/>
    <property type="match status" value="1"/>
</dbReference>
<dbReference type="Gene3D" id="3.40.50.1220">
    <property type="entry name" value="TPP-binding domain"/>
    <property type="match status" value="1"/>
</dbReference>
<dbReference type="SUPFAM" id="SSF52518">
    <property type="entry name" value="Thiamin diphosphate-binding fold (THDP-binding)"/>
    <property type="match status" value="2"/>
</dbReference>
<dbReference type="RefSeq" id="WP_345612534.1">
    <property type="nucleotide sequence ID" value="NZ_BAABJO010000047.1"/>
</dbReference>